<evidence type="ECO:0000313" key="1">
    <source>
        <dbReference type="EMBL" id="GLH73621.1"/>
    </source>
</evidence>
<dbReference type="RefSeq" id="WP_285575008.1">
    <property type="nucleotide sequence ID" value="NZ_BSDE01000003.1"/>
</dbReference>
<name>A0ABQ5QGG0_9BACT</name>
<dbReference type="InterPro" id="IPR027417">
    <property type="entry name" value="P-loop_NTPase"/>
</dbReference>
<evidence type="ECO:0000313" key="2">
    <source>
        <dbReference type="Proteomes" id="UP001165069"/>
    </source>
</evidence>
<keyword evidence="2" id="KW-1185">Reference proteome</keyword>
<sequence>MNTSKSYGSLIPSIEQRESAWIRVRERFAQTHPRTPLHPTLTIARQYGCEGYPLAERLKVLLEDCTGQLWNIYDKALVDKVVADEMVSRHLLTHLGDESHAQDLLMDPFGYHTHNEAYNILVRHLLQIADAGCAIIIGRGGAVVCQDRPNCFHFRLIGSFGFRTASIAHRLDMPLEAAEAFVRRQSKLREKFLSHCLHTDITSPQWYDAVFNNERQGVEPIAEACLSLVMRRWPDKGYFKRGSLHDSAALH</sequence>
<dbReference type="Pfam" id="PF13189">
    <property type="entry name" value="Cytidylate_kin2"/>
    <property type="match status" value="1"/>
</dbReference>
<dbReference type="GO" id="GO:0016301">
    <property type="term" value="F:kinase activity"/>
    <property type="evidence" value="ECO:0007669"/>
    <property type="project" value="UniProtKB-KW"/>
</dbReference>
<keyword evidence="1" id="KW-0418">Kinase</keyword>
<organism evidence="1 2">
    <name type="scientific">Geothrix limicola</name>
    <dbReference type="NCBI Taxonomy" id="2927978"/>
    <lineage>
        <taxon>Bacteria</taxon>
        <taxon>Pseudomonadati</taxon>
        <taxon>Acidobacteriota</taxon>
        <taxon>Holophagae</taxon>
        <taxon>Holophagales</taxon>
        <taxon>Holophagaceae</taxon>
        <taxon>Geothrix</taxon>
    </lineage>
</organism>
<accession>A0ABQ5QGG0</accession>
<dbReference type="EMBL" id="BSDE01000003">
    <property type="protein sequence ID" value="GLH73621.1"/>
    <property type="molecule type" value="Genomic_DNA"/>
</dbReference>
<reference evidence="1 2" key="1">
    <citation type="journal article" date="2023" name="Antonie Van Leeuwenhoek">
        <title>Mesoterricola silvestris gen. nov., sp. nov., Mesoterricola sediminis sp. nov., Geothrix oryzae sp. nov., Geothrix edaphica sp. nov., Geothrix rubra sp. nov., and Geothrix limicola sp. nov., six novel members of Acidobacteriota isolated from soils.</title>
        <authorList>
            <person name="Itoh H."/>
            <person name="Sugisawa Y."/>
            <person name="Mise K."/>
            <person name="Xu Z."/>
            <person name="Kuniyasu M."/>
            <person name="Ushijima N."/>
            <person name="Kawano K."/>
            <person name="Kobayashi E."/>
            <person name="Shiratori Y."/>
            <person name="Masuda Y."/>
            <person name="Senoo K."/>
        </authorList>
    </citation>
    <scope>NUCLEOTIDE SEQUENCE [LARGE SCALE GENOMIC DNA]</scope>
    <source>
        <strain evidence="1 2">Red804</strain>
    </source>
</reference>
<keyword evidence="1" id="KW-0808">Transferase</keyword>
<protein>
    <submittedName>
        <fullName evidence="1">Cytidylate kinase</fullName>
    </submittedName>
</protein>
<dbReference type="Proteomes" id="UP001165069">
    <property type="component" value="Unassembled WGS sequence"/>
</dbReference>
<dbReference type="Gene3D" id="3.40.50.300">
    <property type="entry name" value="P-loop containing nucleotide triphosphate hydrolases"/>
    <property type="match status" value="1"/>
</dbReference>
<gene>
    <name evidence="1" type="ORF">GETHLI_21230</name>
</gene>
<comment type="caution">
    <text evidence="1">The sequence shown here is derived from an EMBL/GenBank/DDBJ whole genome shotgun (WGS) entry which is preliminary data.</text>
</comment>
<proteinExistence type="predicted"/>